<proteinExistence type="predicted"/>
<dbReference type="InterPro" id="IPR005177">
    <property type="entry name" value="Kinase-pyrophosphorylase"/>
</dbReference>
<dbReference type="RefSeq" id="WP_052515359.1">
    <property type="nucleotide sequence ID" value="NZ_AZAC01000033.1"/>
</dbReference>
<dbReference type="NCBIfam" id="NF003742">
    <property type="entry name" value="PRK05339.1"/>
    <property type="match status" value="1"/>
</dbReference>
<reference evidence="5 6" key="1">
    <citation type="submission" date="2013-11" db="EMBL/GenBank/DDBJ databases">
        <title>Metagenomic analysis of a methanogenic consortium involved in long chain n-alkane degradation.</title>
        <authorList>
            <person name="Davidova I.A."/>
            <person name="Callaghan A.V."/>
            <person name="Wawrik B."/>
            <person name="Pruitt S."/>
            <person name="Marks C."/>
            <person name="Duncan K.E."/>
            <person name="Suflita J.M."/>
        </authorList>
    </citation>
    <scope>NUCLEOTIDE SEQUENCE [LARGE SCALE GENOMIC DNA]</scope>
    <source>
        <strain evidence="5 6">SPR</strain>
    </source>
</reference>
<dbReference type="OrthoDB" id="9782201at2"/>
<accession>A0A0D2JS99</accession>
<keyword evidence="4" id="KW-0418">Kinase</keyword>
<keyword evidence="6" id="KW-1185">Reference proteome</keyword>
<dbReference type="AlphaFoldDB" id="A0A0D2JS99"/>
<dbReference type="InParanoid" id="A0A0D2JS99"/>
<sequence length="268" mass="30000">MQKKALKPEMVIHVVSDATGVGAERMARAALVQFQHSIEFRILRHAFVKSKPQLKRVLKQAAKDRGMVIYTMTDAELRAMLEASQYDLGLDALDMLGPILRRVGRRSKVRPVLDSGLLPGALGDRALRLAGAIDFTLEHDDGRGINNLGKADVILLGVSRTNKTPISMYLSCHHCLKVANVPLTPQVIPPEKIFKLKKPLMVGLTISPQKLAHFRRNRFKGGMVQNYYDLKTISQELDFSRRIFSKVQKIRLIDVTDRTIEEVAGLIA</sequence>
<gene>
    <name evidence="5" type="ORF">X474_19460</name>
</gene>
<keyword evidence="2" id="KW-0808">Transferase</keyword>
<keyword evidence="1" id="KW-0723">Serine/threonine-protein kinase</keyword>
<dbReference type="PANTHER" id="PTHR31756">
    <property type="entry name" value="PYRUVATE, PHOSPHATE DIKINASE REGULATORY PROTEIN 1, CHLOROPLASTIC"/>
    <property type="match status" value="1"/>
</dbReference>
<dbReference type="GO" id="GO:0004674">
    <property type="term" value="F:protein serine/threonine kinase activity"/>
    <property type="evidence" value="ECO:0007669"/>
    <property type="project" value="UniProtKB-KW"/>
</dbReference>
<dbReference type="Proteomes" id="UP000032233">
    <property type="component" value="Unassembled WGS sequence"/>
</dbReference>
<evidence type="ECO:0000256" key="1">
    <source>
        <dbReference type="ARBA" id="ARBA00022527"/>
    </source>
</evidence>
<organism evidence="5 6">
    <name type="scientific">Dethiosulfatarculus sandiegensis</name>
    <dbReference type="NCBI Taxonomy" id="1429043"/>
    <lineage>
        <taxon>Bacteria</taxon>
        <taxon>Pseudomonadati</taxon>
        <taxon>Thermodesulfobacteriota</taxon>
        <taxon>Desulfarculia</taxon>
        <taxon>Desulfarculales</taxon>
        <taxon>Desulfarculaceae</taxon>
        <taxon>Dethiosulfatarculus</taxon>
    </lineage>
</organism>
<evidence type="ECO:0000256" key="4">
    <source>
        <dbReference type="ARBA" id="ARBA00022777"/>
    </source>
</evidence>
<dbReference type="PANTHER" id="PTHR31756:SF3">
    <property type="entry name" value="PYRUVATE, PHOSPHATE DIKINASE REGULATORY PROTEIN 1, CHLOROPLASTIC"/>
    <property type="match status" value="1"/>
</dbReference>
<dbReference type="FunCoup" id="A0A0D2JS99">
    <property type="interactions" value="240"/>
</dbReference>
<evidence type="ECO:0000256" key="3">
    <source>
        <dbReference type="ARBA" id="ARBA00022741"/>
    </source>
</evidence>
<keyword evidence="3" id="KW-0547">Nucleotide-binding</keyword>
<evidence type="ECO:0000256" key="2">
    <source>
        <dbReference type="ARBA" id="ARBA00022679"/>
    </source>
</evidence>
<dbReference type="Pfam" id="PF03618">
    <property type="entry name" value="Kinase-PPPase"/>
    <property type="match status" value="1"/>
</dbReference>
<protein>
    <recommendedName>
        <fullName evidence="7">Phosphoenolpyruvate synthase regulatory protein</fullName>
    </recommendedName>
</protein>
<evidence type="ECO:0000313" key="6">
    <source>
        <dbReference type="Proteomes" id="UP000032233"/>
    </source>
</evidence>
<evidence type="ECO:0008006" key="7">
    <source>
        <dbReference type="Google" id="ProtNLM"/>
    </source>
</evidence>
<name>A0A0D2JS99_9BACT</name>
<dbReference type="PATRIC" id="fig|1429043.3.peg.4124"/>
<dbReference type="STRING" id="1429043.X474_19460"/>
<dbReference type="EMBL" id="AZAC01000033">
    <property type="protein sequence ID" value="KIX12380.1"/>
    <property type="molecule type" value="Genomic_DNA"/>
</dbReference>
<comment type="caution">
    <text evidence="5">The sequence shown here is derived from an EMBL/GenBank/DDBJ whole genome shotgun (WGS) entry which is preliminary data.</text>
</comment>
<dbReference type="GO" id="GO:0005524">
    <property type="term" value="F:ATP binding"/>
    <property type="evidence" value="ECO:0007669"/>
    <property type="project" value="InterPro"/>
</dbReference>
<evidence type="ECO:0000313" key="5">
    <source>
        <dbReference type="EMBL" id="KIX12380.1"/>
    </source>
</evidence>